<evidence type="ECO:0000313" key="3">
    <source>
        <dbReference type="WBParaSite" id="Bm17297.1"/>
    </source>
</evidence>
<name>A0A4E9FUL1_BRUMA</name>
<proteinExistence type="predicted"/>
<accession>A0A5S6PD13</accession>
<dbReference type="GeneID" id="66058700"/>
<dbReference type="Proteomes" id="UP000006672">
    <property type="component" value="Unassembled WGS sequence"/>
</dbReference>
<dbReference type="CTD" id="66058700"/>
<sequence>MALDAVQRAHYAELKILMKNSVVGMLYSAKCLENSQLDDEDVFIAGRQRKSVHR</sequence>
<accession>A0A4E9FUL1</accession>
<keyword evidence="2" id="KW-1185">Reference proteome</keyword>
<organism evidence="1">
    <name type="scientific">Brugia malayi</name>
    <name type="common">Filarial nematode worm</name>
    <dbReference type="NCBI Taxonomy" id="6279"/>
    <lineage>
        <taxon>Eukaryota</taxon>
        <taxon>Metazoa</taxon>
        <taxon>Ecdysozoa</taxon>
        <taxon>Nematoda</taxon>
        <taxon>Chromadorea</taxon>
        <taxon>Rhabditida</taxon>
        <taxon>Spirurina</taxon>
        <taxon>Spiruromorpha</taxon>
        <taxon>Filarioidea</taxon>
        <taxon>Onchocercidae</taxon>
        <taxon>Brugia</taxon>
    </lineage>
</organism>
<reference evidence="2" key="1">
    <citation type="journal article" date="2007" name="Science">
        <title>Draft genome of the filarial nematode parasite Brugia malayi.</title>
        <authorList>
            <person name="Ghedin E."/>
            <person name="Wang S."/>
            <person name="Spiro D."/>
            <person name="Caler E."/>
            <person name="Zhao Q."/>
            <person name="Crabtree J."/>
            <person name="Allen J.E."/>
            <person name="Delcher A.L."/>
            <person name="Guiliano D.B."/>
            <person name="Miranda-Saavedra D."/>
            <person name="Angiuoli S.V."/>
            <person name="Creasy T."/>
            <person name="Amedeo P."/>
            <person name="Haas B."/>
            <person name="El-Sayed N.M."/>
            <person name="Wortman J.R."/>
            <person name="Feldblyum T."/>
            <person name="Tallon L."/>
            <person name="Schatz M."/>
            <person name="Shumway M."/>
            <person name="Koo H."/>
            <person name="Salzberg S.L."/>
            <person name="Schobel S."/>
            <person name="Pertea M."/>
            <person name="Pop M."/>
            <person name="White O."/>
            <person name="Barton G.J."/>
            <person name="Carlow C.K."/>
            <person name="Crawford M.J."/>
            <person name="Daub J."/>
            <person name="Dimmic M.W."/>
            <person name="Estes C.F."/>
            <person name="Foster J.M."/>
            <person name="Ganatra M."/>
            <person name="Gregory W.F."/>
            <person name="Johnson N.M."/>
            <person name="Jin J."/>
            <person name="Komuniecki R."/>
            <person name="Korf I."/>
            <person name="Kumar S."/>
            <person name="Laney S."/>
            <person name="Li B.W."/>
            <person name="Li W."/>
            <person name="Lindblom T.H."/>
            <person name="Lustigman S."/>
            <person name="Ma D."/>
            <person name="Maina C.V."/>
            <person name="Martin D.M."/>
            <person name="McCarter J.P."/>
            <person name="McReynolds L."/>
            <person name="Mitreva M."/>
            <person name="Nutman T.B."/>
            <person name="Parkinson J."/>
            <person name="Peregrin-Alvarez J.M."/>
            <person name="Poole C."/>
            <person name="Ren Q."/>
            <person name="Saunders L."/>
            <person name="Sluder A.E."/>
            <person name="Smith K."/>
            <person name="Stanke M."/>
            <person name="Unnasch T.R."/>
            <person name="Ware J."/>
            <person name="Wei A.D."/>
            <person name="Weil G."/>
            <person name="Williams D.J."/>
            <person name="Zhang Y."/>
            <person name="Williams S.A."/>
            <person name="Fraser-Liggett C."/>
            <person name="Slatko B."/>
            <person name="Blaxter M.L."/>
            <person name="Scott A.L."/>
        </authorList>
    </citation>
    <scope>NUCLEOTIDE SEQUENCE</scope>
    <source>
        <strain evidence="2">FR3</strain>
    </source>
</reference>
<dbReference type="AlphaFoldDB" id="A0A4E9FUL1"/>
<evidence type="ECO:0000313" key="1">
    <source>
        <dbReference type="EMBL" id="VIP00505.1"/>
    </source>
</evidence>
<reference evidence="3" key="3">
    <citation type="submission" date="2019-12" db="UniProtKB">
        <authorList>
            <consortium name="WormBaseParasite"/>
        </authorList>
    </citation>
    <scope>IDENTIFICATION</scope>
</reference>
<dbReference type="KEGG" id="bmy:BM_BM17297"/>
<evidence type="ECO:0000313" key="2">
    <source>
        <dbReference type="Proteomes" id="UP000006672"/>
    </source>
</evidence>
<dbReference type="WBParaSite" id="Bm17297.1">
    <property type="protein sequence ID" value="Bm17297.1"/>
    <property type="gene ID" value="WBGene00268440"/>
</dbReference>
<dbReference type="RefSeq" id="XP_042939027.1">
    <property type="nucleotide sequence ID" value="XM_043083093.1"/>
</dbReference>
<reference evidence="1" key="2">
    <citation type="submission" date="2019-04" db="EMBL/GenBank/DDBJ databases">
        <authorList>
            <person name="Howe K."/>
            <person name="Paulini M."/>
            <person name="Williams G."/>
        </authorList>
    </citation>
    <scope>NUCLEOTIDE SEQUENCE [LARGE SCALE GENOMIC DNA]</scope>
    <source>
        <strain evidence="1">FR3</strain>
    </source>
</reference>
<dbReference type="EMBL" id="CAAKNF010000171">
    <property type="protein sequence ID" value="VIP00505.1"/>
    <property type="molecule type" value="Genomic_DNA"/>
</dbReference>
<gene>
    <name evidence="1 3" type="primary">Bm17297</name>
    <name evidence="1" type="ORF">BM_BM17297</name>
</gene>
<protein>
    <submittedName>
        <fullName evidence="1 3">Uncharacterized protein</fullName>
    </submittedName>
</protein>